<sequence>MLKTTAEAFAIVTPSKRNILTKEYKMTNLTTNLISAIFGVATTSFFVWVLLLASNFNGF</sequence>
<dbReference type="EMBL" id="OL539467">
    <property type="protein sequence ID" value="UGV22719.1"/>
    <property type="molecule type" value="Genomic_DNA"/>
</dbReference>
<keyword evidence="2" id="KW-1185">Reference proteome</keyword>
<protein>
    <submittedName>
        <fullName evidence="1">Lipoprotein</fullName>
    </submittedName>
</protein>
<evidence type="ECO:0000313" key="1">
    <source>
        <dbReference type="EMBL" id="UGV22719.1"/>
    </source>
</evidence>
<organism evidence="1 2">
    <name type="scientific">Escherichia phage vB_EcoD_Sadiya</name>
    <dbReference type="NCBI Taxonomy" id="2902684"/>
    <lineage>
        <taxon>Viruses</taxon>
        <taxon>Duplodnaviria</taxon>
        <taxon>Heunggongvirae</taxon>
        <taxon>Uroviricota</taxon>
        <taxon>Caudoviricetes</taxon>
        <taxon>Drexlerviridae</taxon>
        <taxon>Rogunavirinae</taxon>
        <taxon>Sadiyavirus</taxon>
        <taxon>Sadiyavirus sadiya</taxon>
    </lineage>
</organism>
<reference evidence="1" key="1">
    <citation type="submission" date="2021-11" db="EMBL/GenBank/DDBJ databases">
        <authorList>
            <person name="Marshall N."/>
            <person name="Jared K."/>
            <person name="Sharma R."/>
            <person name="Grose J.H."/>
        </authorList>
    </citation>
    <scope>NUCLEOTIDE SEQUENCE</scope>
</reference>
<keyword evidence="1" id="KW-0449">Lipoprotein</keyword>
<evidence type="ECO:0000313" key="2">
    <source>
        <dbReference type="Proteomes" id="UP000828105"/>
    </source>
</evidence>
<name>A0AC61TRH4_9CAUD</name>
<gene>
    <name evidence="1" type="ORF">SADIYA_30</name>
</gene>
<accession>A0AC61TRH4</accession>
<dbReference type="Proteomes" id="UP000828105">
    <property type="component" value="Segment"/>
</dbReference>
<proteinExistence type="predicted"/>